<dbReference type="InterPro" id="IPR016040">
    <property type="entry name" value="NAD(P)-bd_dom"/>
</dbReference>
<dbReference type="InterPro" id="IPR036291">
    <property type="entry name" value="NAD(P)-bd_dom_sf"/>
</dbReference>
<name>A0A267MNB8_9FIRM</name>
<dbReference type="Gene3D" id="3.90.25.10">
    <property type="entry name" value="UDP-galactose 4-epimerase, domain 1"/>
    <property type="match status" value="1"/>
</dbReference>
<organism evidence="2 3">
    <name type="scientific">Anaeromicrobium sediminis</name>
    <dbReference type="NCBI Taxonomy" id="1478221"/>
    <lineage>
        <taxon>Bacteria</taxon>
        <taxon>Bacillati</taxon>
        <taxon>Bacillota</taxon>
        <taxon>Clostridia</taxon>
        <taxon>Peptostreptococcales</taxon>
        <taxon>Thermotaleaceae</taxon>
        <taxon>Anaeromicrobium</taxon>
    </lineage>
</organism>
<feature type="domain" description="NAD(P)-binding" evidence="1">
    <location>
        <begin position="13"/>
        <end position="312"/>
    </location>
</feature>
<protein>
    <submittedName>
        <fullName evidence="2">Sugar dehydratase</fullName>
    </submittedName>
</protein>
<evidence type="ECO:0000313" key="3">
    <source>
        <dbReference type="Proteomes" id="UP000216024"/>
    </source>
</evidence>
<dbReference type="OrthoDB" id="9779041at2"/>
<reference evidence="2 3" key="1">
    <citation type="submission" date="2017-06" db="EMBL/GenBank/DDBJ databases">
        <title>Draft genome sequence of anaerobic fermentative bacterium Anaeromicrobium sediminis DY2726D isolated from West Pacific Ocean sediments.</title>
        <authorList>
            <person name="Zeng X."/>
        </authorList>
    </citation>
    <scope>NUCLEOTIDE SEQUENCE [LARGE SCALE GENOMIC DNA]</scope>
    <source>
        <strain evidence="2 3">DY2726D</strain>
    </source>
</reference>
<dbReference type="AlphaFoldDB" id="A0A267MNB8"/>
<dbReference type="Gene3D" id="3.40.50.720">
    <property type="entry name" value="NAD(P)-binding Rossmann-like Domain"/>
    <property type="match status" value="1"/>
</dbReference>
<dbReference type="Proteomes" id="UP000216024">
    <property type="component" value="Unassembled WGS sequence"/>
</dbReference>
<evidence type="ECO:0000259" key="1">
    <source>
        <dbReference type="Pfam" id="PF16363"/>
    </source>
</evidence>
<dbReference type="PANTHER" id="PTHR43000">
    <property type="entry name" value="DTDP-D-GLUCOSE 4,6-DEHYDRATASE-RELATED"/>
    <property type="match status" value="1"/>
</dbReference>
<comment type="caution">
    <text evidence="2">The sequence shown here is derived from an EMBL/GenBank/DDBJ whole genome shotgun (WGS) entry which is preliminary data.</text>
</comment>
<keyword evidence="3" id="KW-1185">Reference proteome</keyword>
<accession>A0A267MNB8</accession>
<sequence length="323" mass="37268">MVGKDFWKNKNVFITGATGFLGNHLWKRLVNEGANVTILVRDKLKGINICEYKDVNIVYGKIEDVKLIERILGEYEIDTIFHLAAQAIVGVANRNPISTFESNILGTWNILESARRTSLIKRVVVASSDKAYGQQERLPYDENMCLKGKHPYDVSKTCADLISQSYYYTYNLPVCITRCGNLYGEGDFNFNRIIPQTIRSIYYNESPIIRSDGTFVRDYFYVQDAVEAYLLLAKKMDDKSIWGEAFNFSNEIQLNVFELVSKILKIMNSDLKPIILNKGKNEIKHQYLSANKAKKLLKWSHIYSMDEGLRRTVKWYAEYLSKL</sequence>
<evidence type="ECO:0000313" key="2">
    <source>
        <dbReference type="EMBL" id="PAB60917.1"/>
    </source>
</evidence>
<proteinExistence type="predicted"/>
<dbReference type="Pfam" id="PF16363">
    <property type="entry name" value="GDP_Man_Dehyd"/>
    <property type="match status" value="1"/>
</dbReference>
<dbReference type="EMBL" id="NIBG01000001">
    <property type="protein sequence ID" value="PAB60917.1"/>
    <property type="molecule type" value="Genomic_DNA"/>
</dbReference>
<dbReference type="SUPFAM" id="SSF51735">
    <property type="entry name" value="NAD(P)-binding Rossmann-fold domains"/>
    <property type="match status" value="1"/>
</dbReference>
<gene>
    <name evidence="2" type="ORF">CCE28_00340</name>
</gene>